<feature type="transmembrane region" description="Helical" evidence="2">
    <location>
        <begin position="43"/>
        <end position="60"/>
    </location>
</feature>
<evidence type="ECO:0000256" key="1">
    <source>
        <dbReference type="SAM" id="MobiDB-lite"/>
    </source>
</evidence>
<dbReference type="RefSeq" id="WP_008652085.1">
    <property type="nucleotide sequence ID" value="NZ_CP037901.1"/>
</dbReference>
<dbReference type="Pfam" id="PF11666">
    <property type="entry name" value="DUF2933"/>
    <property type="match status" value="1"/>
</dbReference>
<name>A0A482J0I2_9BURK</name>
<keyword evidence="2" id="KW-0472">Membrane</keyword>
<dbReference type="InterPro" id="IPR021682">
    <property type="entry name" value="DUF2933"/>
</dbReference>
<sequence>MDSHVVQDAGSKTGFNRRAIAGLALGAVSIVALAFAASDWKRLASMLPFGLVLLCPLMHFHHAGRHRNSSSARGNEANEQRVGIQESHNE</sequence>
<evidence type="ECO:0000256" key="2">
    <source>
        <dbReference type="SAM" id="Phobius"/>
    </source>
</evidence>
<keyword evidence="2" id="KW-0812">Transmembrane</keyword>
<reference evidence="3 4" key="1">
    <citation type="submission" date="2019-03" db="EMBL/GenBank/DDBJ databases">
        <title>Comparative insights into the high quality Complete genome sequence of highly metal resistant Cupriavidus metallidurans strain BS1 isolated from a gold-copper mine.</title>
        <authorList>
            <person name="Mazhar H.S."/>
            <person name="Rensing C."/>
        </authorList>
    </citation>
    <scope>NUCLEOTIDE SEQUENCE [LARGE SCALE GENOMIC DNA]</scope>
    <source>
        <strain evidence="3 4">BS1</strain>
    </source>
</reference>
<accession>A0A482J0I2</accession>
<gene>
    <name evidence="3" type="ORF">DDF84_027725</name>
</gene>
<dbReference type="AlphaFoldDB" id="A0A482J0I2"/>
<dbReference type="EMBL" id="CP037901">
    <property type="protein sequence ID" value="QBP13413.1"/>
    <property type="molecule type" value="Genomic_DNA"/>
</dbReference>
<evidence type="ECO:0000313" key="3">
    <source>
        <dbReference type="EMBL" id="QBP13413.1"/>
    </source>
</evidence>
<evidence type="ECO:0000313" key="4">
    <source>
        <dbReference type="Proteomes" id="UP000253772"/>
    </source>
</evidence>
<dbReference type="Proteomes" id="UP000253772">
    <property type="component" value="Chromosome c2"/>
</dbReference>
<dbReference type="OrthoDB" id="8966467at2"/>
<keyword evidence="2" id="KW-1133">Transmembrane helix</keyword>
<protein>
    <submittedName>
        <fullName evidence="3">DUF2933 domain-containing protein</fullName>
    </submittedName>
</protein>
<organism evidence="3 4">
    <name type="scientific">Cupriavidus metallidurans</name>
    <dbReference type="NCBI Taxonomy" id="119219"/>
    <lineage>
        <taxon>Bacteria</taxon>
        <taxon>Pseudomonadati</taxon>
        <taxon>Pseudomonadota</taxon>
        <taxon>Betaproteobacteria</taxon>
        <taxon>Burkholderiales</taxon>
        <taxon>Burkholderiaceae</taxon>
        <taxon>Cupriavidus</taxon>
    </lineage>
</organism>
<proteinExistence type="predicted"/>
<feature type="transmembrane region" description="Helical" evidence="2">
    <location>
        <begin position="20"/>
        <end position="37"/>
    </location>
</feature>
<feature type="region of interest" description="Disordered" evidence="1">
    <location>
        <begin position="65"/>
        <end position="90"/>
    </location>
</feature>